<dbReference type="PANTHER" id="PTHR19372">
    <property type="entry name" value="SULFITE REDUCTASE"/>
    <property type="match status" value="1"/>
</dbReference>
<evidence type="ECO:0000313" key="17">
    <source>
        <dbReference type="Proteomes" id="UP000054721"/>
    </source>
</evidence>
<comment type="cofactor">
    <cofactor evidence="2">
        <name>heme b</name>
        <dbReference type="ChEBI" id="CHEBI:60344"/>
    </cofactor>
</comment>
<dbReference type="InterPro" id="IPR036374">
    <property type="entry name" value="OxRdtase_Mopterin-bd_sf"/>
</dbReference>
<evidence type="ECO:0000256" key="3">
    <source>
        <dbReference type="ARBA" id="ARBA00004569"/>
    </source>
</evidence>
<comment type="caution">
    <text evidence="16">The sequence shown here is derived from an EMBL/GenBank/DDBJ whole genome shotgun (WGS) entry which is preliminary data.</text>
</comment>
<evidence type="ECO:0000259" key="15">
    <source>
        <dbReference type="PROSITE" id="PS50255"/>
    </source>
</evidence>
<dbReference type="InterPro" id="IPR000572">
    <property type="entry name" value="OxRdtase_Mopterin-bd_dom"/>
</dbReference>
<dbReference type="AlphaFoldDB" id="A0A0V1LRK6"/>
<keyword evidence="9" id="KW-0479">Metal-binding</keyword>
<feature type="region of interest" description="Disordered" evidence="13">
    <location>
        <begin position="1038"/>
        <end position="1058"/>
    </location>
</feature>
<accession>A0A0V1LRK6</accession>
<keyword evidence="7" id="KW-0500">Molybdenum</keyword>
<keyword evidence="10" id="KW-0560">Oxidoreductase</keyword>
<comment type="pathway">
    <text evidence="4">Sulfur metabolism.</text>
</comment>
<dbReference type="InterPro" id="IPR018506">
    <property type="entry name" value="Cyt_B5_heme-BS"/>
</dbReference>
<dbReference type="PROSITE" id="PS00191">
    <property type="entry name" value="CYTOCHROME_B5_1"/>
    <property type="match status" value="1"/>
</dbReference>
<reference evidence="16 17" key="1">
    <citation type="submission" date="2015-05" db="EMBL/GenBank/DDBJ databases">
        <title>Evolution of Trichinella species and genotypes.</title>
        <authorList>
            <person name="Korhonen P.K."/>
            <person name="Edoardo P."/>
            <person name="Giuseppe L.R."/>
            <person name="Gasser R.B."/>
        </authorList>
    </citation>
    <scope>NUCLEOTIDE SEQUENCE [LARGE SCALE GENOMIC DNA]</scope>
    <source>
        <strain evidence="16">ISS10</strain>
    </source>
</reference>
<keyword evidence="14" id="KW-0812">Transmembrane</keyword>
<evidence type="ECO:0000313" key="16">
    <source>
        <dbReference type="EMBL" id="KRZ62133.1"/>
    </source>
</evidence>
<feature type="compositionally biased region" description="Acidic residues" evidence="13">
    <location>
        <begin position="1041"/>
        <end position="1051"/>
    </location>
</feature>
<dbReference type="GO" id="GO:0006790">
    <property type="term" value="P:sulfur compound metabolic process"/>
    <property type="evidence" value="ECO:0007669"/>
    <property type="project" value="UniProtKB-UniPathway"/>
</dbReference>
<evidence type="ECO:0000256" key="8">
    <source>
        <dbReference type="ARBA" id="ARBA00022617"/>
    </source>
</evidence>
<dbReference type="OrthoDB" id="10051395at2759"/>
<sequence length="1161" mass="129874">MRIIALLKEFSKSTRLYRITKTATIAQFHSKQSLKLPEICWLRASVWIYPSAVLTLGSIAFHTYASGQEEEDDSWRPPFRKDLPTFRAEEVKLHNEKDRKLWVTFRGGVYDITEFVDVHPGGKIIMQAVGGPLEPHWQRYNFHKQEDVYSMLEEMRIGNLHPDDVEDAIHDCDPVAEEVKPGYTPKLHPSMNVKSVQPLNAETGIGELVESFYTPNELFFKRNHHAIPTVDERNYKLKVSGVGLEEREFTLEDLKTKFQPVSVVVTLQCAGNRRQDFNAVKPVRGLQWGPGAIGNAKWTGALLVDVLKEAGFQSIVENGAEHVQFTGLDDNGTGEPYGASIPIDVAMKPGNQVILAYSMNDKPIPVEHGFPVRVVVPGVVGARSVKWLASIVLSKDESPSQWQQSDYKTFNPSTDWPTANFSTVQAIQELPVQSAICSPAENSSFPRGTKTIAVKGYAWSGGGRDILRVEVSADNGNTWHSADLQLHIHERRNARFAWTLWTCEVPVEENSGPITLLCKATDSSHNCQPESPNSIWNIRGLVNNSWHKVQMPLEGAIKQLRIGQSYTNFWFHILAVWTLRSCSSNPFKSQADGSRFGSAEIVLHRLCPPNDRPVHCLRRPSMTANLPALYLCIQSVGFQSPPHVSACRCIVPSLTLWRLLGQVEIVVVIACQPVSIDKMHPSRLVCFIVVLLSTVSLNFITADNSTEQAITSQQQTHVSDTTESTTANIEESNTDDTTTVDHSTEPTTIDDSPTNANTTVEPQKSTESLSMSTNITVNATAQETDNVLEINSTVRKFETTAQVSSHAEDTVESDSKNFVESVTCLANGMEVQLKSSLPNPIKGNWRLEVEGHPQCNSVNRENVGPGYRFLIPYDDRYLCGVEPRFDITPAWVASAKTILLLIDKVNYTIGDSLICLYKTKTGCCREKLRYGGTVNEDVDVKGEADAKNTVMLDFYDENGQPLRNSNVKLGDEVKLVIAVNETRTFKQILPQMCYFSAFDVSDVKALNDSYNLIFVKNGCFNKRNPVCFSTGRRRKRNALVNDEEETDEEEQQQDHLQSDDLKHIQLSRYIVVDDGKASTSTVQPSVKSESISNQICMQWWQFTAIVATPVLFVTMLLVLVAWQAGRFSRENHKSPPHSCTGEAKHHHYNTDKNGHSHFVKL</sequence>
<name>A0A0V1LRK6_9BILA</name>
<dbReference type="GO" id="GO:0043546">
    <property type="term" value="F:molybdopterin cofactor binding"/>
    <property type="evidence" value="ECO:0007669"/>
    <property type="project" value="TreeGrafter"/>
</dbReference>
<evidence type="ECO:0000256" key="12">
    <source>
        <dbReference type="ARBA" id="ARBA00023128"/>
    </source>
</evidence>
<dbReference type="Pfam" id="PF00173">
    <property type="entry name" value="Cyt-b5"/>
    <property type="match status" value="1"/>
</dbReference>
<dbReference type="Gene3D" id="3.10.120.10">
    <property type="entry name" value="Cytochrome b5-like heme/steroid binding domain"/>
    <property type="match status" value="1"/>
</dbReference>
<comment type="cofactor">
    <cofactor evidence="1">
        <name>Mo-molybdopterin</name>
        <dbReference type="ChEBI" id="CHEBI:71302"/>
    </cofactor>
</comment>
<dbReference type="EMBL" id="JYDW01000011">
    <property type="protein sequence ID" value="KRZ62133.1"/>
    <property type="molecule type" value="Genomic_DNA"/>
</dbReference>
<dbReference type="InterPro" id="IPR008335">
    <property type="entry name" value="Mopterin_OxRdtase_euk"/>
</dbReference>
<dbReference type="Pfam" id="PF03404">
    <property type="entry name" value="Mo-co_dimer"/>
    <property type="match status" value="1"/>
</dbReference>
<dbReference type="EC" id="1.8.3.1" evidence="6"/>
<evidence type="ECO:0000256" key="10">
    <source>
        <dbReference type="ARBA" id="ARBA00023002"/>
    </source>
</evidence>
<feature type="transmembrane region" description="Helical" evidence="14">
    <location>
        <begin position="1099"/>
        <end position="1122"/>
    </location>
</feature>
<evidence type="ECO:0000256" key="7">
    <source>
        <dbReference type="ARBA" id="ARBA00022505"/>
    </source>
</evidence>
<proteinExistence type="predicted"/>
<dbReference type="SUPFAM" id="SSF81296">
    <property type="entry name" value="E set domains"/>
    <property type="match status" value="1"/>
</dbReference>
<comment type="pathway">
    <text evidence="5">Energy metabolism; sulfur metabolism.</text>
</comment>
<evidence type="ECO:0000256" key="5">
    <source>
        <dbReference type="ARBA" id="ARBA00004971"/>
    </source>
</evidence>
<keyword evidence="14" id="KW-0472">Membrane</keyword>
<dbReference type="InterPro" id="IPR036400">
    <property type="entry name" value="Cyt_B5-like_heme/steroid_sf"/>
</dbReference>
<feature type="region of interest" description="Disordered" evidence="13">
    <location>
        <begin position="711"/>
        <end position="770"/>
    </location>
</feature>
<dbReference type="SMART" id="SM01117">
    <property type="entry name" value="Cyt-b5"/>
    <property type="match status" value="1"/>
</dbReference>
<evidence type="ECO:0000256" key="6">
    <source>
        <dbReference type="ARBA" id="ARBA00012505"/>
    </source>
</evidence>
<dbReference type="GO" id="GO:0008482">
    <property type="term" value="F:sulfite oxidase activity"/>
    <property type="evidence" value="ECO:0007669"/>
    <property type="project" value="UniProtKB-EC"/>
</dbReference>
<dbReference type="Gene3D" id="2.60.40.650">
    <property type="match status" value="1"/>
</dbReference>
<evidence type="ECO:0000256" key="1">
    <source>
        <dbReference type="ARBA" id="ARBA00001924"/>
    </source>
</evidence>
<evidence type="ECO:0000256" key="13">
    <source>
        <dbReference type="SAM" id="MobiDB-lite"/>
    </source>
</evidence>
<dbReference type="InterPro" id="IPR001199">
    <property type="entry name" value="Cyt_B5-like_heme/steroid-bd"/>
</dbReference>
<dbReference type="SUPFAM" id="SSF56524">
    <property type="entry name" value="Oxidoreductase molybdopterin-binding domain"/>
    <property type="match status" value="1"/>
</dbReference>
<evidence type="ECO:0000256" key="14">
    <source>
        <dbReference type="SAM" id="Phobius"/>
    </source>
</evidence>
<dbReference type="InterPro" id="IPR014756">
    <property type="entry name" value="Ig_E-set"/>
</dbReference>
<dbReference type="GO" id="GO:0020037">
    <property type="term" value="F:heme binding"/>
    <property type="evidence" value="ECO:0007669"/>
    <property type="project" value="InterPro"/>
</dbReference>
<dbReference type="PANTHER" id="PTHR19372:SF7">
    <property type="entry name" value="SULFITE OXIDASE, MITOCHONDRIAL"/>
    <property type="match status" value="1"/>
</dbReference>
<dbReference type="InterPro" id="IPR005066">
    <property type="entry name" value="MoCF_OxRdtse_dimer"/>
</dbReference>
<comment type="subcellular location">
    <subcellularLocation>
        <location evidence="3">Mitochondrion intermembrane space</location>
    </subcellularLocation>
</comment>
<dbReference type="PROSITE" id="PS50255">
    <property type="entry name" value="CYTOCHROME_B5_2"/>
    <property type="match status" value="1"/>
</dbReference>
<feature type="domain" description="Cytochrome b5 heme-binding" evidence="15">
    <location>
        <begin position="83"/>
        <end position="161"/>
    </location>
</feature>
<dbReference type="UniPathway" id="UPA00096"/>
<dbReference type="PRINTS" id="PR00407">
    <property type="entry name" value="EUMOPTERIN"/>
</dbReference>
<dbReference type="SUPFAM" id="SSF55856">
    <property type="entry name" value="Cytochrome b5-like heme/steroid binding domain"/>
    <property type="match status" value="1"/>
</dbReference>
<evidence type="ECO:0000256" key="4">
    <source>
        <dbReference type="ARBA" id="ARBA00004678"/>
    </source>
</evidence>
<keyword evidence="12" id="KW-0496">Mitochondrion</keyword>
<dbReference type="GO" id="GO:0030151">
    <property type="term" value="F:molybdenum ion binding"/>
    <property type="evidence" value="ECO:0007669"/>
    <property type="project" value="InterPro"/>
</dbReference>
<evidence type="ECO:0000256" key="9">
    <source>
        <dbReference type="ARBA" id="ARBA00022723"/>
    </source>
</evidence>
<keyword evidence="8" id="KW-0349">Heme</keyword>
<evidence type="ECO:0000256" key="2">
    <source>
        <dbReference type="ARBA" id="ARBA00001970"/>
    </source>
</evidence>
<organism evidence="16 17">
    <name type="scientific">Trichinella nativa</name>
    <dbReference type="NCBI Taxonomy" id="6335"/>
    <lineage>
        <taxon>Eukaryota</taxon>
        <taxon>Metazoa</taxon>
        <taxon>Ecdysozoa</taxon>
        <taxon>Nematoda</taxon>
        <taxon>Enoplea</taxon>
        <taxon>Dorylaimia</taxon>
        <taxon>Trichinellida</taxon>
        <taxon>Trichinellidae</taxon>
        <taxon>Trichinella</taxon>
    </lineage>
</organism>
<dbReference type="FunFam" id="3.10.120.10:FF:000007">
    <property type="entry name" value="Sulfite oxidase, mitochondrial"/>
    <property type="match status" value="1"/>
</dbReference>
<keyword evidence="14" id="KW-1133">Transmembrane helix</keyword>
<keyword evidence="11" id="KW-0408">Iron</keyword>
<feature type="region of interest" description="Disordered" evidence="13">
    <location>
        <begin position="1129"/>
        <end position="1161"/>
    </location>
</feature>
<protein>
    <recommendedName>
        <fullName evidence="6">sulfite oxidase</fullName>
        <ecNumber evidence="6">1.8.3.1</ecNumber>
    </recommendedName>
</protein>
<gene>
    <name evidence="16" type="ORF">T02_2960</name>
</gene>
<dbReference type="GO" id="GO:0005758">
    <property type="term" value="C:mitochondrial intermembrane space"/>
    <property type="evidence" value="ECO:0007669"/>
    <property type="project" value="UniProtKB-SubCell"/>
</dbReference>
<dbReference type="Gene3D" id="3.90.420.10">
    <property type="entry name" value="Oxidoreductase, molybdopterin-binding domain"/>
    <property type="match status" value="1"/>
</dbReference>
<dbReference type="FunFam" id="3.90.420.10:FF:000002">
    <property type="entry name" value="sulfite oxidase, mitochondrial"/>
    <property type="match status" value="1"/>
</dbReference>
<dbReference type="Proteomes" id="UP000054721">
    <property type="component" value="Unassembled WGS sequence"/>
</dbReference>
<dbReference type="Pfam" id="PF00174">
    <property type="entry name" value="Oxidored_molyb"/>
    <property type="match status" value="1"/>
</dbReference>
<evidence type="ECO:0000256" key="11">
    <source>
        <dbReference type="ARBA" id="ARBA00023004"/>
    </source>
</evidence>
<keyword evidence="17" id="KW-1185">Reference proteome</keyword>